<accession>A0A2N8TST7</accession>
<dbReference type="InterPro" id="IPR013783">
    <property type="entry name" value="Ig-like_fold"/>
</dbReference>
<reference evidence="1 2" key="1">
    <citation type="submission" date="2018-01" db="EMBL/GenBank/DDBJ databases">
        <title>Draft genome sequence of Streptomyces sp. 13K301.</title>
        <authorList>
            <person name="Sahin N."/>
            <person name="Saygin H."/>
            <person name="Ay H."/>
        </authorList>
    </citation>
    <scope>NUCLEOTIDE SEQUENCE [LARGE SCALE GENOMIC DNA]</scope>
    <source>
        <strain evidence="1 2">13K301</strain>
    </source>
</reference>
<protein>
    <submittedName>
        <fullName evidence="1">Uncharacterized protein</fullName>
    </submittedName>
</protein>
<organism evidence="1 2">
    <name type="scientific">Streptomyces cahuitamycinicus</name>
    <dbReference type="NCBI Taxonomy" id="2070367"/>
    <lineage>
        <taxon>Bacteria</taxon>
        <taxon>Bacillati</taxon>
        <taxon>Actinomycetota</taxon>
        <taxon>Actinomycetes</taxon>
        <taxon>Kitasatosporales</taxon>
        <taxon>Streptomycetaceae</taxon>
        <taxon>Streptomyces</taxon>
    </lineage>
</organism>
<sequence>MFGPSVAVRGSVPDGPQYRVTGVVHAMGGAQGLLPRRAFEIWDKATGSWSFVKGSYEILFGRSIRDRRITATINV</sequence>
<evidence type="ECO:0000313" key="2">
    <source>
        <dbReference type="Proteomes" id="UP000235943"/>
    </source>
</evidence>
<dbReference type="GO" id="GO:0005975">
    <property type="term" value="P:carbohydrate metabolic process"/>
    <property type="evidence" value="ECO:0007669"/>
    <property type="project" value="UniProtKB-ARBA"/>
</dbReference>
<keyword evidence="2" id="KW-1185">Reference proteome</keyword>
<comment type="caution">
    <text evidence="1">The sequence shown here is derived from an EMBL/GenBank/DDBJ whole genome shotgun (WGS) entry which is preliminary data.</text>
</comment>
<evidence type="ECO:0000313" key="1">
    <source>
        <dbReference type="EMBL" id="PNG22079.1"/>
    </source>
</evidence>
<gene>
    <name evidence="1" type="ORF">C1J00_11505</name>
</gene>
<proteinExistence type="predicted"/>
<dbReference type="EMBL" id="POUC01000061">
    <property type="protein sequence ID" value="PNG22079.1"/>
    <property type="molecule type" value="Genomic_DNA"/>
</dbReference>
<name>A0A2N8TST7_9ACTN</name>
<dbReference type="Proteomes" id="UP000235943">
    <property type="component" value="Unassembled WGS sequence"/>
</dbReference>
<dbReference type="Gene3D" id="2.60.40.10">
    <property type="entry name" value="Immunoglobulins"/>
    <property type="match status" value="1"/>
</dbReference>
<dbReference type="AlphaFoldDB" id="A0A2N8TST7"/>